<keyword evidence="2" id="KW-1185">Reference proteome</keyword>
<organism evidence="1 2">
    <name type="scientific">Halomonas salina</name>
    <dbReference type="NCBI Taxonomy" id="42565"/>
    <lineage>
        <taxon>Bacteria</taxon>
        <taxon>Pseudomonadati</taxon>
        <taxon>Pseudomonadota</taxon>
        <taxon>Gammaproteobacteria</taxon>
        <taxon>Oceanospirillales</taxon>
        <taxon>Halomonadaceae</taxon>
        <taxon>Halomonas</taxon>
    </lineage>
</organism>
<evidence type="ECO:0008006" key="3">
    <source>
        <dbReference type="Google" id="ProtNLM"/>
    </source>
</evidence>
<protein>
    <recommendedName>
        <fullName evidence="3">2-hydroxyacyl-CoA dehydratase</fullName>
    </recommendedName>
</protein>
<sequence length="155" mass="18162">MRFHQVRELVRWAADYHARLDEAYAQWAAQEGVGERRRMALDYLAEHERRMQHELESYFAEDSEHRGVLDTWFDDPEAFPHAPVLERLPGGDDGEDVEALLSTALTLHRTLQDLYGHRLERAGSELERAFFEALVKGEDAEVRRLVRDIQRLEAY</sequence>
<proteinExistence type="predicted"/>
<name>A0ABR4WTD3_9GAMM</name>
<comment type="caution">
    <text evidence="1">The sequence shown here is derived from an EMBL/GenBank/DDBJ whole genome shotgun (WGS) entry which is preliminary data.</text>
</comment>
<dbReference type="Proteomes" id="UP000029721">
    <property type="component" value="Unassembled WGS sequence"/>
</dbReference>
<dbReference type="RefSeq" id="WP_035596165.1">
    <property type="nucleotide sequence ID" value="NZ_JOKD01000026.1"/>
</dbReference>
<dbReference type="EMBL" id="JOKD01000026">
    <property type="protein sequence ID" value="KGE77998.1"/>
    <property type="molecule type" value="Genomic_DNA"/>
</dbReference>
<accession>A0ABR4WTD3</accession>
<reference evidence="1 2" key="1">
    <citation type="submission" date="2014-06" db="EMBL/GenBank/DDBJ databases">
        <title>Draft genome sequence of an extremely salt tolerant bacteria Halomonas salina/CIFRI 1.</title>
        <authorList>
            <person name="Behera B.D."/>
            <person name="Meena D.K."/>
            <person name="Das P."/>
            <person name="Maharana J."/>
            <person name="Paria P."/>
            <person name="Sharma A.P."/>
            <person name="Shamsudheen K.V."/>
            <person name="Rijit J."/>
            <person name="Dixit V."/>
            <person name="Verma A."/>
            <person name="Scaria V."/>
            <person name="Sivasubbu S."/>
        </authorList>
    </citation>
    <scope>NUCLEOTIDE SEQUENCE [LARGE SCALE GENOMIC DNA]</scope>
    <source>
        <strain evidence="1 2">CIFRI 1</strain>
    </source>
</reference>
<evidence type="ECO:0000313" key="1">
    <source>
        <dbReference type="EMBL" id="KGE77998.1"/>
    </source>
</evidence>
<evidence type="ECO:0000313" key="2">
    <source>
        <dbReference type="Proteomes" id="UP000029721"/>
    </source>
</evidence>
<gene>
    <name evidence="1" type="ORF">FP66_06195</name>
</gene>